<dbReference type="EMBL" id="CM056811">
    <property type="protein sequence ID" value="KAJ8637692.1"/>
    <property type="molecule type" value="Genomic_DNA"/>
</dbReference>
<sequence length="353" mass="40305">MKIFDSATQHASPVCLYRSRHWVDWQLGINPPLLSELKMDSEIPNHIPFIDFCSDPGALEPGSKGWNHLCREVRAACERYGCFEVAYDGVPVQLRDDMFEAMKRLFDLPLETKQKNYNPKSYRGYQSDGVPLSESLGVEDAPSLDAVQAFTDLMWPEGNPWFCDTVKSMSEKMWELEHMVRKMLFDSYGAGKHYESHVESGSSLFRVMRYKTPEQGEESAMRLVAHTDKNVITVLCPNVEGLQVQSKEEGDWIHLTPRTHSFIVIIGDTLKAWSNGRLHSARHRVVMSGVKERFSCGLFSIPNEEMTIEVPPELVDKDHPLLFKPFKYMDYVSFAHSENGMNTENALEIYAGL</sequence>
<keyword evidence="2" id="KW-1185">Reference proteome</keyword>
<evidence type="ECO:0000313" key="2">
    <source>
        <dbReference type="Proteomes" id="UP001234297"/>
    </source>
</evidence>
<reference evidence="1 2" key="1">
    <citation type="journal article" date="2022" name="Hortic Res">
        <title>A haplotype resolved chromosomal level avocado genome allows analysis of novel avocado genes.</title>
        <authorList>
            <person name="Nath O."/>
            <person name="Fletcher S.J."/>
            <person name="Hayward A."/>
            <person name="Shaw L.M."/>
            <person name="Masouleh A.K."/>
            <person name="Furtado A."/>
            <person name="Henry R.J."/>
            <person name="Mitter N."/>
        </authorList>
    </citation>
    <scope>NUCLEOTIDE SEQUENCE [LARGE SCALE GENOMIC DNA]</scope>
    <source>
        <strain evidence="2">cv. Hass</strain>
    </source>
</reference>
<name>A0ACC2LW04_PERAE</name>
<proteinExistence type="predicted"/>
<gene>
    <name evidence="1" type="ORF">MRB53_011959</name>
</gene>
<evidence type="ECO:0000313" key="1">
    <source>
        <dbReference type="EMBL" id="KAJ8637692.1"/>
    </source>
</evidence>
<protein>
    <submittedName>
        <fullName evidence="1">Uncharacterized protein</fullName>
    </submittedName>
</protein>
<comment type="caution">
    <text evidence="1">The sequence shown here is derived from an EMBL/GenBank/DDBJ whole genome shotgun (WGS) entry which is preliminary data.</text>
</comment>
<dbReference type="Proteomes" id="UP001234297">
    <property type="component" value="Chromosome 3"/>
</dbReference>
<organism evidence="1 2">
    <name type="scientific">Persea americana</name>
    <name type="common">Avocado</name>
    <dbReference type="NCBI Taxonomy" id="3435"/>
    <lineage>
        <taxon>Eukaryota</taxon>
        <taxon>Viridiplantae</taxon>
        <taxon>Streptophyta</taxon>
        <taxon>Embryophyta</taxon>
        <taxon>Tracheophyta</taxon>
        <taxon>Spermatophyta</taxon>
        <taxon>Magnoliopsida</taxon>
        <taxon>Magnoliidae</taxon>
        <taxon>Laurales</taxon>
        <taxon>Lauraceae</taxon>
        <taxon>Persea</taxon>
    </lineage>
</organism>
<accession>A0ACC2LW04</accession>